<comment type="caution">
    <text evidence="2">The sequence shown here is derived from an EMBL/GenBank/DDBJ whole genome shotgun (WGS) entry which is preliminary data.</text>
</comment>
<dbReference type="EMBL" id="BAAAQK010000034">
    <property type="protein sequence ID" value="GAA1881314.1"/>
    <property type="molecule type" value="Genomic_DNA"/>
</dbReference>
<proteinExistence type="predicted"/>
<gene>
    <name evidence="2" type="ORF">GCM10009836_73250</name>
</gene>
<reference evidence="2 3" key="1">
    <citation type="journal article" date="2019" name="Int. J. Syst. Evol. Microbiol.">
        <title>The Global Catalogue of Microorganisms (GCM) 10K type strain sequencing project: providing services to taxonomists for standard genome sequencing and annotation.</title>
        <authorList>
            <consortium name="The Broad Institute Genomics Platform"/>
            <consortium name="The Broad Institute Genome Sequencing Center for Infectious Disease"/>
            <person name="Wu L."/>
            <person name="Ma J."/>
        </authorList>
    </citation>
    <scope>NUCLEOTIDE SEQUENCE [LARGE SCALE GENOMIC DNA]</scope>
    <source>
        <strain evidence="2 3">JCM 16009</strain>
    </source>
</reference>
<feature type="region of interest" description="Disordered" evidence="1">
    <location>
        <begin position="1"/>
        <end position="63"/>
    </location>
</feature>
<dbReference type="Proteomes" id="UP001500449">
    <property type="component" value="Unassembled WGS sequence"/>
</dbReference>
<protein>
    <submittedName>
        <fullName evidence="2">Uncharacterized protein</fullName>
    </submittedName>
</protein>
<dbReference type="RefSeq" id="WP_344428291.1">
    <property type="nucleotide sequence ID" value="NZ_BAAAQK010000034.1"/>
</dbReference>
<sequence>MTRAEATTEGHPGFVHMLVTGGPDPAPGGEQPVRPSITAHPRYRPLLGHRSPRRRREDGGAVT</sequence>
<accession>A0ABN2NSV6</accession>
<organism evidence="2 3">
    <name type="scientific">Pseudonocardia ailaonensis</name>
    <dbReference type="NCBI Taxonomy" id="367279"/>
    <lineage>
        <taxon>Bacteria</taxon>
        <taxon>Bacillati</taxon>
        <taxon>Actinomycetota</taxon>
        <taxon>Actinomycetes</taxon>
        <taxon>Pseudonocardiales</taxon>
        <taxon>Pseudonocardiaceae</taxon>
        <taxon>Pseudonocardia</taxon>
    </lineage>
</organism>
<evidence type="ECO:0000313" key="2">
    <source>
        <dbReference type="EMBL" id="GAA1881314.1"/>
    </source>
</evidence>
<evidence type="ECO:0000256" key="1">
    <source>
        <dbReference type="SAM" id="MobiDB-lite"/>
    </source>
</evidence>
<name>A0ABN2NSV6_9PSEU</name>
<keyword evidence="3" id="KW-1185">Reference proteome</keyword>
<evidence type="ECO:0000313" key="3">
    <source>
        <dbReference type="Proteomes" id="UP001500449"/>
    </source>
</evidence>